<name>A0ACB0JA33_TRIPR</name>
<proteinExistence type="predicted"/>
<dbReference type="Proteomes" id="UP001177021">
    <property type="component" value="Unassembled WGS sequence"/>
</dbReference>
<reference evidence="1" key="1">
    <citation type="submission" date="2023-10" db="EMBL/GenBank/DDBJ databases">
        <authorList>
            <person name="Rodriguez Cubillos JULIANA M."/>
            <person name="De Vega J."/>
        </authorList>
    </citation>
    <scope>NUCLEOTIDE SEQUENCE</scope>
</reference>
<comment type="caution">
    <text evidence="1">The sequence shown here is derived from an EMBL/GenBank/DDBJ whole genome shotgun (WGS) entry which is preliminary data.</text>
</comment>
<protein>
    <submittedName>
        <fullName evidence="1">Uncharacterized protein</fullName>
    </submittedName>
</protein>
<organism evidence="1 2">
    <name type="scientific">Trifolium pratense</name>
    <name type="common">Red clover</name>
    <dbReference type="NCBI Taxonomy" id="57577"/>
    <lineage>
        <taxon>Eukaryota</taxon>
        <taxon>Viridiplantae</taxon>
        <taxon>Streptophyta</taxon>
        <taxon>Embryophyta</taxon>
        <taxon>Tracheophyta</taxon>
        <taxon>Spermatophyta</taxon>
        <taxon>Magnoliopsida</taxon>
        <taxon>eudicotyledons</taxon>
        <taxon>Gunneridae</taxon>
        <taxon>Pentapetalae</taxon>
        <taxon>rosids</taxon>
        <taxon>fabids</taxon>
        <taxon>Fabales</taxon>
        <taxon>Fabaceae</taxon>
        <taxon>Papilionoideae</taxon>
        <taxon>50 kb inversion clade</taxon>
        <taxon>NPAAA clade</taxon>
        <taxon>Hologalegina</taxon>
        <taxon>IRL clade</taxon>
        <taxon>Trifolieae</taxon>
        <taxon>Trifolium</taxon>
    </lineage>
</organism>
<dbReference type="EMBL" id="CASHSV030000024">
    <property type="protein sequence ID" value="CAJ2641242.1"/>
    <property type="molecule type" value="Genomic_DNA"/>
</dbReference>
<sequence>MDWNLKASSWDLGGIEEATLPNIETTIEEQEEESNRFGKFSVDLKLGQVENSVTDQSSSSPLPLCKDAIVVSKMASPSSSGSSKRARAINNTTLSVSCLVDGCNSDLSNCRDYHRRHKVCELHSKTPEVTIGGLKQRFCQQCSRFHSLDQFDERKRSCRKRLDGHNRRRRKPQPEPITRPAGSFLSNYQGTQLLPFSSSTTMVNSAWSSSGLITSCESGRLHIHNNQQNQQLHVVDKQDHFLGSTATTYGEGKQLQFLHNDNTNTNNNNTPFLRTSSKMFCDSLTTSSVHESPRALSLLSSSQTHTSHSMAQQPHSMSLMQPPLGLSLHGNNNNSFESMDRVLVPNGNESDPCSSLYNIGSDGSQSNDAPQLYPYQWE</sequence>
<evidence type="ECO:0000313" key="1">
    <source>
        <dbReference type="EMBL" id="CAJ2641242.1"/>
    </source>
</evidence>
<accession>A0ACB0JA33</accession>
<evidence type="ECO:0000313" key="2">
    <source>
        <dbReference type="Proteomes" id="UP001177021"/>
    </source>
</evidence>
<gene>
    <name evidence="1" type="ORF">MILVUS5_LOCUS10929</name>
</gene>
<keyword evidence="2" id="KW-1185">Reference proteome</keyword>